<reference evidence="2 4" key="2">
    <citation type="submission" date="2018-08" db="EMBL/GenBank/DDBJ databases">
        <authorList>
            <consortium name="Pathogen Informatics"/>
        </authorList>
    </citation>
    <scope>NUCLEOTIDE SEQUENCE [LARGE SCALE GENOMIC DNA]</scope>
    <source>
        <strain evidence="2 4">EuSCAPE_HU047</strain>
    </source>
</reference>
<dbReference type="AlphaFoldDB" id="A0A377U1V1"/>
<dbReference type="EMBL" id="ULCI01000006">
    <property type="protein sequence ID" value="SYR35798.1"/>
    <property type="molecule type" value="Genomic_DNA"/>
</dbReference>
<evidence type="ECO:0000313" key="2">
    <source>
        <dbReference type="EMBL" id="SYR35798.1"/>
    </source>
</evidence>
<gene>
    <name evidence="1" type="ORF">NCTC9140_06631</name>
    <name evidence="2" type="ORF">SAMEA3538828_01788</name>
</gene>
<protein>
    <submittedName>
        <fullName evidence="1">Uncharacterized protein</fullName>
    </submittedName>
</protein>
<sequence>MAKKFLNDVPETRFNIKPGLKTGSAMNVKLPLHLLSARDCSVHQTFINYSPNNWP</sequence>
<evidence type="ECO:0000313" key="4">
    <source>
        <dbReference type="Proteomes" id="UP000258253"/>
    </source>
</evidence>
<evidence type="ECO:0000313" key="1">
    <source>
        <dbReference type="EMBL" id="STS84814.1"/>
    </source>
</evidence>
<dbReference type="EMBL" id="UGKQ01000007">
    <property type="protein sequence ID" value="STS84814.1"/>
    <property type="molecule type" value="Genomic_DNA"/>
</dbReference>
<name>A0A377U1V1_KLEPN</name>
<organism evidence="1 3">
    <name type="scientific">Klebsiella pneumoniae</name>
    <dbReference type="NCBI Taxonomy" id="573"/>
    <lineage>
        <taxon>Bacteria</taxon>
        <taxon>Pseudomonadati</taxon>
        <taxon>Pseudomonadota</taxon>
        <taxon>Gammaproteobacteria</taxon>
        <taxon>Enterobacterales</taxon>
        <taxon>Enterobacteriaceae</taxon>
        <taxon>Klebsiella/Raoultella group</taxon>
        <taxon>Klebsiella</taxon>
        <taxon>Klebsiella pneumoniae complex</taxon>
    </lineage>
</organism>
<proteinExistence type="predicted"/>
<reference evidence="1 3" key="1">
    <citation type="submission" date="2018-06" db="EMBL/GenBank/DDBJ databases">
        <authorList>
            <consortium name="Pathogen Informatics"/>
            <person name="Doyle S."/>
        </authorList>
    </citation>
    <scope>NUCLEOTIDE SEQUENCE [LARGE SCALE GENOMIC DNA]</scope>
    <source>
        <strain evidence="1 3">NCTC9140</strain>
    </source>
</reference>
<dbReference type="Proteomes" id="UP000258253">
    <property type="component" value="Unassembled WGS sequence"/>
</dbReference>
<dbReference type="Proteomes" id="UP000254938">
    <property type="component" value="Unassembled WGS sequence"/>
</dbReference>
<accession>A0A377U1V1</accession>
<evidence type="ECO:0000313" key="3">
    <source>
        <dbReference type="Proteomes" id="UP000254938"/>
    </source>
</evidence>